<feature type="domain" description="PAS" evidence="9">
    <location>
        <begin position="148"/>
        <end position="218"/>
    </location>
</feature>
<dbReference type="Pfam" id="PF00512">
    <property type="entry name" value="HisKA"/>
    <property type="match status" value="1"/>
</dbReference>
<feature type="domain" description="Histidine kinase" evidence="7">
    <location>
        <begin position="1081"/>
        <end position="1293"/>
    </location>
</feature>
<reference evidence="11 12" key="1">
    <citation type="submission" date="2019-03" db="EMBL/GenBank/DDBJ databases">
        <title>Flavobacterium AR-3-4 sp. nov. isolated from arctic soil.</title>
        <authorList>
            <person name="Chaudhary D.K."/>
        </authorList>
    </citation>
    <scope>NUCLEOTIDE SEQUENCE [LARGE SCALE GENOMIC DNA]</scope>
    <source>
        <strain evidence="11 12">AR-3-4</strain>
    </source>
</reference>
<evidence type="ECO:0000256" key="6">
    <source>
        <dbReference type="PROSITE-ProRule" id="PRU00169"/>
    </source>
</evidence>
<dbReference type="PROSITE" id="PS50109">
    <property type="entry name" value="HIS_KIN"/>
    <property type="match status" value="1"/>
</dbReference>
<dbReference type="InterPro" id="IPR004358">
    <property type="entry name" value="Sig_transdc_His_kin-like_C"/>
</dbReference>
<keyword evidence="3" id="KW-0597">Phosphoprotein</keyword>
<proteinExistence type="predicted"/>
<organism evidence="11 12">
    <name type="scientific">Flavobacterium cellulosilyticum</name>
    <dbReference type="NCBI Taxonomy" id="2541731"/>
    <lineage>
        <taxon>Bacteria</taxon>
        <taxon>Pseudomonadati</taxon>
        <taxon>Bacteroidota</taxon>
        <taxon>Flavobacteriia</taxon>
        <taxon>Flavobacteriales</taxon>
        <taxon>Flavobacteriaceae</taxon>
        <taxon>Flavobacterium</taxon>
    </lineage>
</organism>
<accession>A0A4V2YZ87</accession>
<dbReference type="InterPro" id="IPR005467">
    <property type="entry name" value="His_kinase_dom"/>
</dbReference>
<dbReference type="Pfam" id="PF00989">
    <property type="entry name" value="PAS"/>
    <property type="match status" value="1"/>
</dbReference>
<dbReference type="SUPFAM" id="SSF55785">
    <property type="entry name" value="PYP-like sensor domain (PAS domain)"/>
    <property type="match status" value="7"/>
</dbReference>
<dbReference type="Pfam" id="PF00072">
    <property type="entry name" value="Response_reg"/>
    <property type="match status" value="1"/>
</dbReference>
<feature type="domain" description="PAC" evidence="10">
    <location>
        <begin position="862"/>
        <end position="914"/>
    </location>
</feature>
<dbReference type="Pfam" id="PF08448">
    <property type="entry name" value="PAS_4"/>
    <property type="match status" value="2"/>
</dbReference>
<dbReference type="PRINTS" id="PR00344">
    <property type="entry name" value="BCTRLSENSOR"/>
</dbReference>
<evidence type="ECO:0000259" key="8">
    <source>
        <dbReference type="PROSITE" id="PS50110"/>
    </source>
</evidence>
<dbReference type="GO" id="GO:0000155">
    <property type="term" value="F:phosphorelay sensor kinase activity"/>
    <property type="evidence" value="ECO:0007669"/>
    <property type="project" value="InterPro"/>
</dbReference>
<name>A0A4V2YZ87_9FLAO</name>
<protein>
    <recommendedName>
        <fullName evidence="2">histidine kinase</fullName>
        <ecNumber evidence="2">2.7.13.3</ecNumber>
    </recommendedName>
</protein>
<dbReference type="Gene3D" id="3.30.450.20">
    <property type="entry name" value="PAS domain"/>
    <property type="match status" value="7"/>
</dbReference>
<feature type="domain" description="PAS" evidence="9">
    <location>
        <begin position="404"/>
        <end position="477"/>
    </location>
</feature>
<dbReference type="EMBL" id="SMFK01000007">
    <property type="protein sequence ID" value="TDD96157.1"/>
    <property type="molecule type" value="Genomic_DNA"/>
</dbReference>
<dbReference type="InterPro" id="IPR035965">
    <property type="entry name" value="PAS-like_dom_sf"/>
</dbReference>
<dbReference type="InterPro" id="IPR003594">
    <property type="entry name" value="HATPase_dom"/>
</dbReference>
<dbReference type="InterPro" id="IPR036097">
    <property type="entry name" value="HisK_dim/P_sf"/>
</dbReference>
<feature type="domain" description="Response regulatory" evidence="8">
    <location>
        <begin position="7"/>
        <end position="123"/>
    </location>
</feature>
<evidence type="ECO:0000259" key="7">
    <source>
        <dbReference type="PROSITE" id="PS50109"/>
    </source>
</evidence>
<dbReference type="CDD" id="cd00156">
    <property type="entry name" value="REC"/>
    <property type="match status" value="1"/>
</dbReference>
<evidence type="ECO:0000313" key="11">
    <source>
        <dbReference type="EMBL" id="TDD96157.1"/>
    </source>
</evidence>
<dbReference type="SMART" id="SM00091">
    <property type="entry name" value="PAS"/>
    <property type="match status" value="7"/>
</dbReference>
<dbReference type="EC" id="2.7.13.3" evidence="2"/>
<dbReference type="InterPro" id="IPR001610">
    <property type="entry name" value="PAC"/>
</dbReference>
<dbReference type="Pfam" id="PF08447">
    <property type="entry name" value="PAS_3"/>
    <property type="match status" value="1"/>
</dbReference>
<dbReference type="SUPFAM" id="SSF52172">
    <property type="entry name" value="CheY-like"/>
    <property type="match status" value="1"/>
</dbReference>
<evidence type="ECO:0000256" key="2">
    <source>
        <dbReference type="ARBA" id="ARBA00012438"/>
    </source>
</evidence>
<dbReference type="InterPro" id="IPR013655">
    <property type="entry name" value="PAS_fold_3"/>
</dbReference>
<dbReference type="PROSITE" id="PS50113">
    <property type="entry name" value="PAC"/>
    <property type="match status" value="3"/>
</dbReference>
<dbReference type="InterPro" id="IPR013656">
    <property type="entry name" value="PAS_4"/>
</dbReference>
<feature type="domain" description="PAS" evidence="9">
    <location>
        <begin position="953"/>
        <end position="983"/>
    </location>
</feature>
<dbReference type="InterPro" id="IPR011006">
    <property type="entry name" value="CheY-like_superfamily"/>
</dbReference>
<evidence type="ECO:0000256" key="5">
    <source>
        <dbReference type="ARBA" id="ARBA00022777"/>
    </source>
</evidence>
<dbReference type="Gene3D" id="3.40.50.2300">
    <property type="match status" value="1"/>
</dbReference>
<dbReference type="SUPFAM" id="SSF55874">
    <property type="entry name" value="ATPase domain of HSP90 chaperone/DNA topoisomerase II/histidine kinase"/>
    <property type="match status" value="1"/>
</dbReference>
<comment type="caution">
    <text evidence="6">Lacks conserved residue(s) required for the propagation of feature annotation.</text>
</comment>
<comment type="caution">
    <text evidence="11">The sequence shown here is derived from an EMBL/GenBank/DDBJ whole genome shotgun (WGS) entry which is preliminary data.</text>
</comment>
<feature type="domain" description="PAC" evidence="10">
    <location>
        <begin position="737"/>
        <end position="789"/>
    </location>
</feature>
<dbReference type="PROSITE" id="PS50112">
    <property type="entry name" value="PAS"/>
    <property type="match status" value="6"/>
</dbReference>
<dbReference type="SUPFAM" id="SSF47384">
    <property type="entry name" value="Homodimeric domain of signal transducing histidine kinase"/>
    <property type="match status" value="1"/>
</dbReference>
<sequence length="1294" mass="148074">MNFKLTKILLVESFLDNIELVNQILDKEYTNYIIEITNTKKGFKKAIKSYKPDIILSNNIFPDFEGTTIFKTAKKHIPTTPFIFVSYPATEQKMNFFFNYGLTDFVFKDNLCSLATKMKSALNKMEKNNANTDISGKAQSRLEELEKKEYLYRTLVENTEIIYAVVDENLNPIYRSPLVEKITGWTPDEVHGYDIFEIIHPQDRDLVYDFLKELKNNPGQVIPTSFRLKLKNGNYCWFEGTGNNQLSDPQLNGIIFKFSEVSSRKQMEAELAEKEAKYRAVFENSLDGIILSQTDGLIIRANPAACEMFKMTEEEIISKGSDGIIDKTDRRIKSLMKERLTNGSSKGEATLIRKCGSKFLASVSASKFFDSFAREKVSVSIHDISDHLKSKEKLDNTTHLLKETVNRLNKTLDASMDVICTIDSDGRFVDVNAASLEIWGYTPQELKGTKFLDLVFKEDLEKSVKEDVSLRDGVETEFFENRYLHKNGSIVSNLWSAKWDEKDQLVFSIAKDITDKKKLEKTIQLEKKRFEDLYEQAPSAMGILKGPNHIYELANPPYLQLISKNDKSNIIGKSVKEVLPELEGQGIFELLDDVYQTGETFSASEMLFQFDFNGNGILEDTYIDVTYQPHRDLEGNIDGVFFFANDVTEQVESRKKVEESEKRYRELIHNLPIAIYACDADGRILLYNKAAVDIWGREPKIGVDLWCGSSKIFTLENDLIPLDSCPMALLLKTGMVQKGEGIIEKISGDRRVVTIHPVPFYDLKGKITGAVNLMTDITDRIAIEKALQESEKKYRQIVETAQEGIWLLDKDHNTSFINNRMFDLLEFKQEEMLNKKICHFLAEDNKENTLNELYRINEGHTVHLEAKFISKSGREIWTHISANPLFDDGNVFNGALAMFTDISESKRVALELERYNKDLNIQIDLTKKRQEELLNVNKELSDFKFAIDESCIVAITDQKGIITHANDNFCAISKYTKEELIGQDHRIISSGYHSKEYIKGIWQTIAKGKTWKGELKNKAKDGTVYWVNTTIIPFLDIKGKPYQYVATRFDITERKKAEIDLDLQNKKLIKTNTELDRFVYSVSHDLRSPLTSILGLINFVEAETCEPDTLKHVLMIRDSVNRLDNFIKNILNYSRNNRVSLKVQKIALHKNINEIVNSCMGNPDTKNIDFIIDINEQQPFYTDQIRLNTIIENLLSNAIKYHKEEGANNFIKINCFSDANTLKLTITDNGIGIDPKHHTKIFDMFYRLASKKVGSGIGLYIVKDTVEMLNGTITIDSELNKGTSFIITLKNLKS</sequence>
<dbReference type="FunFam" id="3.30.565.10:FF:000006">
    <property type="entry name" value="Sensor histidine kinase WalK"/>
    <property type="match status" value="1"/>
</dbReference>
<dbReference type="PANTHER" id="PTHR43304:SF1">
    <property type="entry name" value="PAC DOMAIN-CONTAINING PROTEIN"/>
    <property type="match status" value="1"/>
</dbReference>
<dbReference type="SMART" id="SM00388">
    <property type="entry name" value="HisKA"/>
    <property type="match status" value="1"/>
</dbReference>
<keyword evidence="4" id="KW-0808">Transferase</keyword>
<dbReference type="CDD" id="cd00075">
    <property type="entry name" value="HATPase"/>
    <property type="match status" value="1"/>
</dbReference>
<dbReference type="GO" id="GO:0006355">
    <property type="term" value="P:regulation of DNA-templated transcription"/>
    <property type="evidence" value="ECO:0007669"/>
    <property type="project" value="InterPro"/>
</dbReference>
<dbReference type="PANTHER" id="PTHR43304">
    <property type="entry name" value="PHYTOCHROME-LIKE PROTEIN CPH1"/>
    <property type="match status" value="1"/>
</dbReference>
<dbReference type="OrthoDB" id="9811889at2"/>
<dbReference type="InterPro" id="IPR001789">
    <property type="entry name" value="Sig_transdc_resp-reg_receiver"/>
</dbReference>
<feature type="domain" description="PAS" evidence="9">
    <location>
        <begin position="274"/>
        <end position="343"/>
    </location>
</feature>
<dbReference type="Proteomes" id="UP000295479">
    <property type="component" value="Unassembled WGS sequence"/>
</dbReference>
<evidence type="ECO:0000256" key="4">
    <source>
        <dbReference type="ARBA" id="ARBA00022679"/>
    </source>
</evidence>
<feature type="domain" description="PAS" evidence="9">
    <location>
        <begin position="790"/>
        <end position="860"/>
    </location>
</feature>
<dbReference type="Pfam" id="PF02518">
    <property type="entry name" value="HATPase_c"/>
    <property type="match status" value="1"/>
</dbReference>
<dbReference type="PROSITE" id="PS50110">
    <property type="entry name" value="RESPONSE_REGULATORY"/>
    <property type="match status" value="1"/>
</dbReference>
<evidence type="ECO:0000313" key="12">
    <source>
        <dbReference type="Proteomes" id="UP000295479"/>
    </source>
</evidence>
<dbReference type="InterPro" id="IPR000014">
    <property type="entry name" value="PAS"/>
</dbReference>
<dbReference type="InterPro" id="IPR013767">
    <property type="entry name" value="PAS_fold"/>
</dbReference>
<evidence type="ECO:0000256" key="1">
    <source>
        <dbReference type="ARBA" id="ARBA00000085"/>
    </source>
</evidence>
<evidence type="ECO:0000256" key="3">
    <source>
        <dbReference type="ARBA" id="ARBA00022553"/>
    </source>
</evidence>
<dbReference type="InterPro" id="IPR003661">
    <property type="entry name" value="HisK_dim/P_dom"/>
</dbReference>
<dbReference type="CDD" id="cd00130">
    <property type="entry name" value="PAS"/>
    <property type="match status" value="6"/>
</dbReference>
<dbReference type="InterPro" id="IPR000700">
    <property type="entry name" value="PAS-assoc_C"/>
</dbReference>
<dbReference type="Pfam" id="PF13426">
    <property type="entry name" value="PAS_9"/>
    <property type="match status" value="3"/>
</dbReference>
<evidence type="ECO:0000259" key="10">
    <source>
        <dbReference type="PROSITE" id="PS50113"/>
    </source>
</evidence>
<dbReference type="NCBIfam" id="TIGR00229">
    <property type="entry name" value="sensory_box"/>
    <property type="match status" value="6"/>
</dbReference>
<keyword evidence="12" id="KW-1185">Reference proteome</keyword>
<dbReference type="Gene3D" id="3.30.565.10">
    <property type="entry name" value="Histidine kinase-like ATPase, C-terminal domain"/>
    <property type="match status" value="1"/>
</dbReference>
<evidence type="ECO:0000259" key="9">
    <source>
        <dbReference type="PROSITE" id="PS50112"/>
    </source>
</evidence>
<dbReference type="SMART" id="SM00086">
    <property type="entry name" value="PAC"/>
    <property type="match status" value="7"/>
</dbReference>
<feature type="domain" description="PAS" evidence="9">
    <location>
        <begin position="660"/>
        <end position="700"/>
    </location>
</feature>
<dbReference type="CDD" id="cd00082">
    <property type="entry name" value="HisKA"/>
    <property type="match status" value="1"/>
</dbReference>
<dbReference type="InterPro" id="IPR052162">
    <property type="entry name" value="Sensor_kinase/Photoreceptor"/>
</dbReference>
<dbReference type="SMART" id="SM00387">
    <property type="entry name" value="HATPase_c"/>
    <property type="match status" value="1"/>
</dbReference>
<gene>
    <name evidence="11" type="ORF">E0F76_11710</name>
</gene>
<dbReference type="Gene3D" id="1.10.287.130">
    <property type="match status" value="1"/>
</dbReference>
<comment type="catalytic activity">
    <reaction evidence="1">
        <text>ATP + protein L-histidine = ADP + protein N-phospho-L-histidine.</text>
        <dbReference type="EC" id="2.7.13.3"/>
    </reaction>
</comment>
<feature type="domain" description="PAC" evidence="10">
    <location>
        <begin position="1009"/>
        <end position="1063"/>
    </location>
</feature>
<dbReference type="InterPro" id="IPR036890">
    <property type="entry name" value="HATPase_C_sf"/>
</dbReference>
<keyword evidence="5" id="KW-0418">Kinase</keyword>